<organism evidence="1 2">
    <name type="scientific">Synaphobranchus kaupii</name>
    <name type="common">Kaup's arrowtooth eel</name>
    <dbReference type="NCBI Taxonomy" id="118154"/>
    <lineage>
        <taxon>Eukaryota</taxon>
        <taxon>Metazoa</taxon>
        <taxon>Chordata</taxon>
        <taxon>Craniata</taxon>
        <taxon>Vertebrata</taxon>
        <taxon>Euteleostomi</taxon>
        <taxon>Actinopterygii</taxon>
        <taxon>Neopterygii</taxon>
        <taxon>Teleostei</taxon>
        <taxon>Anguilliformes</taxon>
        <taxon>Synaphobranchidae</taxon>
        <taxon>Synaphobranchus</taxon>
    </lineage>
</organism>
<evidence type="ECO:0000313" key="1">
    <source>
        <dbReference type="EMBL" id="KAJ8346061.1"/>
    </source>
</evidence>
<comment type="caution">
    <text evidence="1">The sequence shown here is derived from an EMBL/GenBank/DDBJ whole genome shotgun (WGS) entry which is preliminary data.</text>
</comment>
<proteinExistence type="predicted"/>
<evidence type="ECO:0000313" key="2">
    <source>
        <dbReference type="Proteomes" id="UP001152622"/>
    </source>
</evidence>
<name>A0A9Q1ING1_SYNKA</name>
<dbReference type="AlphaFoldDB" id="A0A9Q1ING1"/>
<reference evidence="1" key="1">
    <citation type="journal article" date="2023" name="Science">
        <title>Genome structures resolve the early diversification of teleost fishes.</title>
        <authorList>
            <person name="Parey E."/>
            <person name="Louis A."/>
            <person name="Montfort J."/>
            <person name="Bouchez O."/>
            <person name="Roques C."/>
            <person name="Iampietro C."/>
            <person name="Lluch J."/>
            <person name="Castinel A."/>
            <person name="Donnadieu C."/>
            <person name="Desvignes T."/>
            <person name="Floi Bucao C."/>
            <person name="Jouanno E."/>
            <person name="Wen M."/>
            <person name="Mejri S."/>
            <person name="Dirks R."/>
            <person name="Jansen H."/>
            <person name="Henkel C."/>
            <person name="Chen W.J."/>
            <person name="Zahm M."/>
            <person name="Cabau C."/>
            <person name="Klopp C."/>
            <person name="Thompson A.W."/>
            <person name="Robinson-Rechavi M."/>
            <person name="Braasch I."/>
            <person name="Lecointre G."/>
            <person name="Bobe J."/>
            <person name="Postlethwait J.H."/>
            <person name="Berthelot C."/>
            <person name="Roest Crollius H."/>
            <person name="Guiguen Y."/>
        </authorList>
    </citation>
    <scope>NUCLEOTIDE SEQUENCE</scope>
    <source>
        <strain evidence="1">WJC10195</strain>
    </source>
</reference>
<dbReference type="EMBL" id="JAINUF010000012">
    <property type="protein sequence ID" value="KAJ8346061.1"/>
    <property type="molecule type" value="Genomic_DNA"/>
</dbReference>
<dbReference type="Proteomes" id="UP001152622">
    <property type="component" value="Chromosome 12"/>
</dbReference>
<sequence length="75" mass="8350">MGSFTYPSADDNAVVATIFSVSENSEPIRAMRRFAVRSKQLFDAIGNGNRTDSRNFLPEFSVRADFVGTDERNTV</sequence>
<keyword evidence="2" id="KW-1185">Reference proteome</keyword>
<protein>
    <submittedName>
        <fullName evidence="1">Uncharacterized protein</fullName>
    </submittedName>
</protein>
<accession>A0A9Q1ING1</accession>
<gene>
    <name evidence="1" type="ORF">SKAU_G00302540</name>
</gene>